<protein>
    <recommendedName>
        <fullName evidence="5">SGNH hydrolase-type esterase domain-containing protein</fullName>
    </recommendedName>
</protein>
<dbReference type="PATRIC" id="fig|1300347.3.peg.1802"/>
<gene>
    <name evidence="3" type="ORF">I601_1800</name>
</gene>
<dbReference type="STRING" id="1300347.I601_1800"/>
<evidence type="ECO:0000256" key="2">
    <source>
        <dbReference type="SAM" id="Phobius"/>
    </source>
</evidence>
<feature type="transmembrane region" description="Helical" evidence="2">
    <location>
        <begin position="33"/>
        <end position="53"/>
    </location>
</feature>
<keyword evidence="2" id="KW-0812">Transmembrane</keyword>
<dbReference type="AlphaFoldDB" id="A0A1A9GL88"/>
<name>A0A1A9GL88_9ACTN</name>
<dbReference type="KEGG" id="ndk:I601_1800"/>
<dbReference type="SUPFAM" id="SSF52266">
    <property type="entry name" value="SGNH hydrolase"/>
    <property type="match status" value="1"/>
</dbReference>
<keyword evidence="4" id="KW-1185">Reference proteome</keyword>
<keyword evidence="2" id="KW-1133">Transmembrane helix</keyword>
<evidence type="ECO:0008006" key="5">
    <source>
        <dbReference type="Google" id="ProtNLM"/>
    </source>
</evidence>
<reference evidence="3 4" key="1">
    <citation type="submission" date="2016-03" db="EMBL/GenBank/DDBJ databases">
        <title>Complete genome sequence of a soil Actinobacterium, Nocardioides dokdonensis FR1436.</title>
        <authorList>
            <person name="Kwon S.-K."/>
            <person name="Kim K."/>
            <person name="Kim J.F."/>
        </authorList>
    </citation>
    <scope>NUCLEOTIDE SEQUENCE [LARGE SCALE GENOMIC DNA]</scope>
    <source>
        <strain evidence="3 4">FR1436</strain>
    </source>
</reference>
<dbReference type="Proteomes" id="UP000077868">
    <property type="component" value="Chromosome"/>
</dbReference>
<dbReference type="EMBL" id="CP015079">
    <property type="protein sequence ID" value="ANH38231.1"/>
    <property type="molecule type" value="Genomic_DNA"/>
</dbReference>
<dbReference type="Gene3D" id="3.40.50.1110">
    <property type="entry name" value="SGNH hydrolase"/>
    <property type="match status" value="1"/>
</dbReference>
<sequence>MSTAALSQSHGAPAGQVPIPYAAKVRRGHDFPLAALLIVLLALGVVGGTGYAWTQFNDRIAEDTDVESVVDPGGSDDRLPDAPGLPDASPSEPAEPAYEPPTFDTLTPTANRPRPVLLLLGDGWAAGDGASTEKASYAALLADDLGWDVRTVAESGAGYTVPGLGGSTILDMFAGAPLGSIDPDAVLVQAGYAGATDTKAVTRAIADLGEQIAADLPDTPVVAVSSFRPDGVKAKQEAKMTKAWRDLDGTLVLRPSKEGWADLPTGAAGNPLDAGHQTIATSLEQALRDSGLVPQS</sequence>
<dbReference type="InterPro" id="IPR036514">
    <property type="entry name" value="SGNH_hydro_sf"/>
</dbReference>
<feature type="region of interest" description="Disordered" evidence="1">
    <location>
        <begin position="67"/>
        <end position="110"/>
    </location>
</feature>
<keyword evidence="2" id="KW-0472">Membrane</keyword>
<proteinExistence type="predicted"/>
<feature type="compositionally biased region" description="Low complexity" evidence="1">
    <location>
        <begin position="86"/>
        <end position="101"/>
    </location>
</feature>
<accession>A0A1A9GL88</accession>
<evidence type="ECO:0000313" key="4">
    <source>
        <dbReference type="Proteomes" id="UP000077868"/>
    </source>
</evidence>
<dbReference type="OrthoDB" id="8215557at2"/>
<evidence type="ECO:0000313" key="3">
    <source>
        <dbReference type="EMBL" id="ANH38231.1"/>
    </source>
</evidence>
<organism evidence="3 4">
    <name type="scientific">Nocardioides dokdonensis FR1436</name>
    <dbReference type="NCBI Taxonomy" id="1300347"/>
    <lineage>
        <taxon>Bacteria</taxon>
        <taxon>Bacillati</taxon>
        <taxon>Actinomycetota</taxon>
        <taxon>Actinomycetes</taxon>
        <taxon>Propionibacteriales</taxon>
        <taxon>Nocardioidaceae</taxon>
        <taxon>Nocardioides</taxon>
    </lineage>
</organism>
<evidence type="ECO:0000256" key="1">
    <source>
        <dbReference type="SAM" id="MobiDB-lite"/>
    </source>
</evidence>